<comment type="caution">
    <text evidence="1">The sequence shown here is derived from an EMBL/GenBank/DDBJ whole genome shotgun (WGS) entry which is preliminary data.</text>
</comment>
<name>A0ABR7RU88_AQUAC</name>
<dbReference type="Proteomes" id="UP000744555">
    <property type="component" value="Unassembled WGS sequence"/>
</dbReference>
<evidence type="ECO:0000313" key="1">
    <source>
        <dbReference type="EMBL" id="MBC9248661.1"/>
    </source>
</evidence>
<accession>A0ABR7RU88</accession>
<dbReference type="EMBL" id="LZEU01000001">
    <property type="protein sequence ID" value="MBC9248661.1"/>
    <property type="molecule type" value="Genomic_DNA"/>
</dbReference>
<dbReference type="RefSeq" id="WP_187803836.1">
    <property type="nucleotide sequence ID" value="NZ_LZEU01000001.1"/>
</dbReference>
<keyword evidence="2" id="KW-1185">Reference proteome</keyword>
<proteinExistence type="predicted"/>
<sequence length="133" mass="15351">MRLASAIRTIAVALLLTALVLFGVIHTAATQEAQYSYPSPSGRFILQNVLLPPWSDLAYVRFIDTQAPDSTFRTPLYDKHYTDMRSHEDDKTVGIIWFDFDKQQQTFEIGVPEWQDSWLNLFISNTPYHIIEN</sequence>
<evidence type="ECO:0000313" key="2">
    <source>
        <dbReference type="Proteomes" id="UP000744555"/>
    </source>
</evidence>
<gene>
    <name evidence="1" type="ORF">A9179_00085</name>
</gene>
<protein>
    <submittedName>
        <fullName evidence="1">Uncharacterized protein</fullName>
    </submittedName>
</protein>
<organism evidence="1 2">
    <name type="scientific">Aquipseudomonas alcaligenes</name>
    <name type="common">Pseudomonas alcaligenes</name>
    <dbReference type="NCBI Taxonomy" id="43263"/>
    <lineage>
        <taxon>Bacteria</taxon>
        <taxon>Pseudomonadati</taxon>
        <taxon>Pseudomonadota</taxon>
        <taxon>Gammaproteobacteria</taxon>
        <taxon>Pseudomonadales</taxon>
        <taxon>Pseudomonadaceae</taxon>
        <taxon>Aquipseudomonas</taxon>
    </lineage>
</organism>
<reference evidence="1 2" key="1">
    <citation type="submission" date="2016-06" db="EMBL/GenBank/DDBJ databases">
        <authorList>
            <person name="Ramos C."/>
            <person name="Pintado A."/>
            <person name="Crespo-Gomez J.I."/>
        </authorList>
    </citation>
    <scope>NUCLEOTIDE SEQUENCE [LARGE SCALE GENOMIC DNA]</scope>
    <source>
        <strain evidence="1 2">AVO110</strain>
    </source>
</reference>